<keyword evidence="3" id="KW-1185">Reference proteome</keyword>
<evidence type="ECO:0000313" key="3">
    <source>
        <dbReference type="Proteomes" id="UP000250572"/>
    </source>
</evidence>
<proteinExistence type="predicted"/>
<organism evidence="2 3">
    <name type="scientific">Gambusia affinis</name>
    <name type="common">Western mosquitofish</name>
    <name type="synonym">Heterandria affinis</name>
    <dbReference type="NCBI Taxonomy" id="33528"/>
    <lineage>
        <taxon>Eukaryota</taxon>
        <taxon>Metazoa</taxon>
        <taxon>Chordata</taxon>
        <taxon>Craniata</taxon>
        <taxon>Vertebrata</taxon>
        <taxon>Euteleostomi</taxon>
        <taxon>Actinopterygii</taxon>
        <taxon>Neopterygii</taxon>
        <taxon>Teleostei</taxon>
        <taxon>Neoteleostei</taxon>
        <taxon>Acanthomorphata</taxon>
        <taxon>Ovalentaria</taxon>
        <taxon>Atherinomorphae</taxon>
        <taxon>Cyprinodontiformes</taxon>
        <taxon>Poeciliidae</taxon>
        <taxon>Poeciliinae</taxon>
        <taxon>Gambusia</taxon>
    </lineage>
</organism>
<reference evidence="2 3" key="1">
    <citation type="journal article" date="2018" name="G3 (Bethesda)">
        <title>A High-Quality Reference Genome for the Invasive Mosquitofish Gambusia affinis Using a Chicago Library.</title>
        <authorList>
            <person name="Hoffberg S.L."/>
            <person name="Troendle N.J."/>
            <person name="Glenn T.C."/>
            <person name="Mahmud O."/>
            <person name="Louha S."/>
            <person name="Chalopin D."/>
            <person name="Bennetzen J.L."/>
            <person name="Mauricio R."/>
        </authorList>
    </citation>
    <scope>NUCLEOTIDE SEQUENCE [LARGE SCALE GENOMIC DNA]</scope>
    <source>
        <strain evidence="2">NE01/NJP1002.9</strain>
        <tissue evidence="2">Muscle</tissue>
    </source>
</reference>
<accession>A0A315VVE7</accession>
<sequence>MTDESSQSDVYVRPKVSFWNKLKKTRSNKVHPGQITPDYRKRNFLSQLLWQVIEKTTDGPTLHLAKETFGAQHRRVLLLLLSKTEEINVDVLSEMSEELSERIFQSLARDAFNFASGLSLIALLDYPDGHSVIVKKFKHHLENPVPPRKMFTATKRKIREAFFPTEDMYSDENCLKEDYTQADIDPEEFLRDAKEMRFKRGTEDERKDMVERILWRLIYKSSQRSRYAAYKMNHTNHVHKKLAPKLWEEVKDVDFVFFDDMERKHCRDIFQLICGNDDVVRELLVSEEPWHVLEKFIFRKIILERHGSGFNMLPAVETIQSLFRLKNTLTVNQSLSLALPPSQDWDLGLDRPPSQDRPSSQDWDLGLDRPPSQDLGLDRDLDQGRHLSQDRDL</sequence>
<feature type="compositionally biased region" description="Basic and acidic residues" evidence="1">
    <location>
        <begin position="376"/>
        <end position="393"/>
    </location>
</feature>
<protein>
    <submittedName>
        <fullName evidence="2">Uncharacterized protein</fullName>
    </submittedName>
</protein>
<dbReference type="AlphaFoldDB" id="A0A315VVE7"/>
<feature type="non-terminal residue" evidence="2">
    <location>
        <position position="393"/>
    </location>
</feature>
<evidence type="ECO:0000256" key="1">
    <source>
        <dbReference type="SAM" id="MobiDB-lite"/>
    </source>
</evidence>
<dbReference type="EMBL" id="NHOQ01001055">
    <property type="protein sequence ID" value="PWA27265.1"/>
    <property type="molecule type" value="Genomic_DNA"/>
</dbReference>
<dbReference type="Proteomes" id="UP000250572">
    <property type="component" value="Unassembled WGS sequence"/>
</dbReference>
<feature type="region of interest" description="Disordered" evidence="1">
    <location>
        <begin position="345"/>
        <end position="393"/>
    </location>
</feature>
<name>A0A315VVE7_GAMAF</name>
<gene>
    <name evidence="2" type="ORF">CCH79_00021118</name>
</gene>
<evidence type="ECO:0000313" key="2">
    <source>
        <dbReference type="EMBL" id="PWA27265.1"/>
    </source>
</evidence>
<comment type="caution">
    <text evidence="2">The sequence shown here is derived from an EMBL/GenBank/DDBJ whole genome shotgun (WGS) entry which is preliminary data.</text>
</comment>